<feature type="domain" description="PROP1-like PPR" evidence="3">
    <location>
        <begin position="168"/>
        <end position="313"/>
    </location>
</feature>
<reference evidence="4 5" key="1">
    <citation type="journal article" date="2024" name="bioRxiv">
        <title>A reference genome for Trichogramma kaykai: A tiny desert-dwelling parasitoid wasp with competing sex-ratio distorters.</title>
        <authorList>
            <person name="Culotta J."/>
            <person name="Lindsey A.R."/>
        </authorList>
    </citation>
    <scope>NUCLEOTIDE SEQUENCE [LARGE SCALE GENOMIC DNA]</scope>
    <source>
        <strain evidence="4 5">KSX58</strain>
    </source>
</reference>
<protein>
    <recommendedName>
        <fullName evidence="3">PROP1-like PPR domain-containing protein</fullName>
    </recommendedName>
</protein>
<proteinExistence type="predicted"/>
<dbReference type="Gene3D" id="1.25.40.10">
    <property type="entry name" value="Tetratricopeptide repeat domain"/>
    <property type="match status" value="1"/>
</dbReference>
<accession>A0ABD2XII0</accession>
<dbReference type="InterPro" id="IPR002885">
    <property type="entry name" value="PPR_rpt"/>
</dbReference>
<gene>
    <name evidence="4" type="ORF">TKK_002372</name>
</gene>
<dbReference type="InterPro" id="IPR011990">
    <property type="entry name" value="TPR-like_helical_dom_sf"/>
</dbReference>
<evidence type="ECO:0000256" key="2">
    <source>
        <dbReference type="PROSITE-ProRule" id="PRU00708"/>
    </source>
</evidence>
<keyword evidence="1" id="KW-0677">Repeat</keyword>
<dbReference type="PANTHER" id="PTHR46669">
    <property type="entry name" value="LEUCINE-RICH PPR MOTIF-CONTAINING PROTEIN, MITOCHONDRIAL"/>
    <property type="match status" value="1"/>
</dbReference>
<evidence type="ECO:0000259" key="3">
    <source>
        <dbReference type="Pfam" id="PF17177"/>
    </source>
</evidence>
<dbReference type="InterPro" id="IPR033443">
    <property type="entry name" value="PROP1-like_PPR_dom"/>
</dbReference>
<keyword evidence="5" id="KW-1185">Reference proteome</keyword>
<dbReference type="PROSITE" id="PS51375">
    <property type="entry name" value="PPR"/>
    <property type="match status" value="1"/>
</dbReference>
<evidence type="ECO:0000256" key="1">
    <source>
        <dbReference type="ARBA" id="ARBA00022737"/>
    </source>
</evidence>
<evidence type="ECO:0000313" key="5">
    <source>
        <dbReference type="Proteomes" id="UP001627154"/>
    </source>
</evidence>
<sequence length="1344" mass="156261">MSTLLRALGCICRANQFSNSGIATRIVYSTSTVNVLLRSKVGYFTNHASRYMYAGQRLTNSQNTTVEVHSEMDKKFKDLNYELKKYGRIKKLSVQDILQDSKESENLSSLQGLFLLQCCSELIDDKSPEVKIQLAEEIWSTLHKLGNFLLKTLLYIKTRNHEIFLSSGTPIDVSHYNALLTLYLENDHEFSPLDFLENMIQADTLPNRVTFQRLIAQFCNHGQVKEANQIIDFVKRNNVPITESILSPLIYGHAMNNDMESAMKIMDNMISSNITPTITTYATLLNCYARTGDINNVRSILHQCEEKNLWVPNKVLLEVIYHLTSNGHIEFIDEILAQLNKGSDYVKEVNRIIYKLIRKEYIDEAYKIFQTLPQTQTKDFYSLSGNYFIQMLIQFKVPIEKCIEYVERLTNEGYNPKAFMMAIQKTFAHEMFDSTIALMKAWKSLGGFVRESYFYSIFDAYGAAKDETGIKNVLQKMIFEFQINPGITTLRNYVLPHINGTSENLLSFFVDSQVNENTASNAILSHLLYNDKIQEAVQFMSNHSSSYRISMVKHNLLKSFKNTEDAPSFVWILHYLCMKKSDSQLISDSERQYMIQHYLDSCIQEAVEYFGTSNRYVIIVLFRNLVDKGLSLSSKTAESIKAKLSDSATPEVLQLLEVLGSGELIPKPIDIRNFERAWSISYKKITDIRKIEHLMKVNSITNSKSATEMKRKLLLYYSRTLNESKALEYLEDLKVSEYRLNGIEYQYVINMYTSLHNLEKAKYYFEESLLHFPNFKFNPSLVIKLATQLVEAGSIEDAKKCIMFSRTPAYSIESGCVKLLEATLKYNDEELMEEFLNLMKKHLHITKLTNSILNPFIELHLSRDDGPAAFEKFEQINKTYKLIPNLVGLMQKLITEKNEDLISKLEQMCNTTFGKTRTSFYMAIAYLKNNDLDECKNIIQEKCPNIYEEVVLQFAEKFYRQGDIESLEKLFNVLNTLKYDVENLCLILVKSYLGSKNDWKKSYDLWTRMQEGDVMYSTRFNEYLNLAMKQKHIGNSEPLNRFYSLLHSQPHEAIRYLESIPGEHRIYCYSTLCEEFARKENFLTIIDLYKDLKENYNEDLTLEAVYNILKKMLSCKDPSSIQSLGNYISADMKKKLNYSYYLNQAHVKCGSYNLYLKDLESMLDQDLPKSSFSSMDYNTTIRSLFENSDLCQQFETLAYKFLKKNRSGPIHCLWGYYFLQNDPKAKKLWIKYVKNATIPFWLNVLRYLLKTKSIKDVVNLAELLNESSAHDKPTHYNKLIRFCLKSNDSKKYEYGLKCLQLALDDVQMTQLDMYSLAELQKGLEQSGMKWPWTNDKNQYHELIK</sequence>
<evidence type="ECO:0000313" key="4">
    <source>
        <dbReference type="EMBL" id="KAL3405351.1"/>
    </source>
</evidence>
<dbReference type="PANTHER" id="PTHR46669:SF1">
    <property type="entry name" value="LEUCINE-RICH PPR MOTIF-CONTAINING PROTEIN, MITOCHONDRIAL"/>
    <property type="match status" value="1"/>
</dbReference>
<name>A0ABD2XII0_9HYME</name>
<dbReference type="InterPro" id="IPR033490">
    <property type="entry name" value="LRP130"/>
</dbReference>
<feature type="repeat" description="PPR" evidence="2">
    <location>
        <begin position="207"/>
        <end position="241"/>
    </location>
</feature>
<dbReference type="Pfam" id="PF17177">
    <property type="entry name" value="PPR_long"/>
    <property type="match status" value="1"/>
</dbReference>
<dbReference type="EMBL" id="JBJJXI010000021">
    <property type="protein sequence ID" value="KAL3405351.1"/>
    <property type="molecule type" value="Genomic_DNA"/>
</dbReference>
<dbReference type="Proteomes" id="UP001627154">
    <property type="component" value="Unassembled WGS sequence"/>
</dbReference>
<organism evidence="4 5">
    <name type="scientific">Trichogramma kaykai</name>
    <dbReference type="NCBI Taxonomy" id="54128"/>
    <lineage>
        <taxon>Eukaryota</taxon>
        <taxon>Metazoa</taxon>
        <taxon>Ecdysozoa</taxon>
        <taxon>Arthropoda</taxon>
        <taxon>Hexapoda</taxon>
        <taxon>Insecta</taxon>
        <taxon>Pterygota</taxon>
        <taxon>Neoptera</taxon>
        <taxon>Endopterygota</taxon>
        <taxon>Hymenoptera</taxon>
        <taxon>Apocrita</taxon>
        <taxon>Proctotrupomorpha</taxon>
        <taxon>Chalcidoidea</taxon>
        <taxon>Trichogrammatidae</taxon>
        <taxon>Trichogramma</taxon>
    </lineage>
</organism>
<comment type="caution">
    <text evidence="4">The sequence shown here is derived from an EMBL/GenBank/DDBJ whole genome shotgun (WGS) entry which is preliminary data.</text>
</comment>